<dbReference type="EMBL" id="JAPQKI010000005">
    <property type="protein sequence ID" value="KAJ5099303.1"/>
    <property type="molecule type" value="Genomic_DNA"/>
</dbReference>
<dbReference type="Pfam" id="PF03221">
    <property type="entry name" value="HTH_Tnp_Tc5"/>
    <property type="match status" value="1"/>
</dbReference>
<dbReference type="OrthoDB" id="4324149at2759"/>
<dbReference type="AlphaFoldDB" id="A0A9W9FFK2"/>
<dbReference type="InterPro" id="IPR009057">
    <property type="entry name" value="Homeodomain-like_sf"/>
</dbReference>
<dbReference type="InterPro" id="IPR006600">
    <property type="entry name" value="HTH_CenpB_DNA-bd_dom"/>
</dbReference>
<evidence type="ECO:0000256" key="1">
    <source>
        <dbReference type="ARBA" id="ARBA00023125"/>
    </source>
</evidence>
<dbReference type="InterPro" id="IPR050863">
    <property type="entry name" value="CenT-Element_Derived"/>
</dbReference>
<name>A0A9W9FFK2_9EURO</name>
<feature type="region of interest" description="Disordered" evidence="2">
    <location>
        <begin position="548"/>
        <end position="570"/>
    </location>
</feature>
<feature type="region of interest" description="Disordered" evidence="2">
    <location>
        <begin position="408"/>
        <end position="429"/>
    </location>
</feature>
<dbReference type="Proteomes" id="UP001149074">
    <property type="component" value="Unassembled WGS sequence"/>
</dbReference>
<organism evidence="4 6">
    <name type="scientific">Penicillium argentinense</name>
    <dbReference type="NCBI Taxonomy" id="1131581"/>
    <lineage>
        <taxon>Eukaryota</taxon>
        <taxon>Fungi</taxon>
        <taxon>Dikarya</taxon>
        <taxon>Ascomycota</taxon>
        <taxon>Pezizomycotina</taxon>
        <taxon>Eurotiomycetes</taxon>
        <taxon>Eurotiomycetidae</taxon>
        <taxon>Eurotiales</taxon>
        <taxon>Aspergillaceae</taxon>
        <taxon>Penicillium</taxon>
    </lineage>
</organism>
<reference evidence="4" key="2">
    <citation type="journal article" date="2023" name="IMA Fungus">
        <title>Comparative genomic study of the Penicillium genus elucidates a diverse pangenome and 15 lateral gene transfer events.</title>
        <authorList>
            <person name="Petersen C."/>
            <person name="Sorensen T."/>
            <person name="Nielsen M.R."/>
            <person name="Sondergaard T.E."/>
            <person name="Sorensen J.L."/>
            <person name="Fitzpatrick D.A."/>
            <person name="Frisvad J.C."/>
            <person name="Nielsen K.L."/>
        </authorList>
    </citation>
    <scope>NUCLEOTIDE SEQUENCE</scope>
    <source>
        <strain evidence="4">IBT 30761</strain>
    </source>
</reference>
<evidence type="ECO:0000259" key="3">
    <source>
        <dbReference type="PROSITE" id="PS51253"/>
    </source>
</evidence>
<proteinExistence type="predicted"/>
<sequence length="570" mass="64850">MPKSPNFDESRMAEAFAAAMAEKKPNLSRIAREFSVSYTTLTSRVKKAKSPITPTKSHKNALQPDQEKALTNWIVKMYSWNLPPTAGLIQAWANRALQRAGHDRQVSKMWAYRFEARLPKHLNLAPVKQKTKELKRIQAEDAGLLQHWYDLLEKQLHDVPARLVYNFDECGFQPGQGRARNVIGVKSSCPDLPEGERGENITAVECIAADGWLMDPLFIFKGSGKNFMEAWYYGSEDLPANTAMSPNGWISDELALAWLSCFIKATATADRLKRGEKRYLIFDGHGAHLTLEFLQRCEDHHIIPFAFLPHSTQLCQPLDGKPFLNYKQQFRMMNNDLAFWGGLPYGKSDFLAIIGPIRKKALTQRIIRESFKDRGIWPVDGSKIVQNLANQLEIPDLIAPDLRSWGSHTPSLSPPPNLSSSSVENSPPKSVEALIKNQAKITKHLEGLSDKMQRNLTRMMAHQRGIAEELAMTQESIRRIREAQMPVRRKYTKRQIKPLSQTGILSTRDANRSIAVRKAEDKAKEERKLVRQFKKVYGYAPAQRSEESIQRSMQAEREGREAGEVFFIDR</sequence>
<evidence type="ECO:0000313" key="6">
    <source>
        <dbReference type="Proteomes" id="UP001149074"/>
    </source>
</evidence>
<dbReference type="Pfam" id="PF03184">
    <property type="entry name" value="DDE_1"/>
    <property type="match status" value="1"/>
</dbReference>
<protein>
    <submittedName>
        <fullName evidence="4">Transcriptional regulator family: Centromere protein B DNA-binding region</fullName>
    </submittedName>
</protein>
<feature type="domain" description="HTH CENPB-type" evidence="3">
    <location>
        <begin position="54"/>
        <end position="124"/>
    </location>
</feature>
<evidence type="ECO:0000256" key="2">
    <source>
        <dbReference type="SAM" id="MobiDB-lite"/>
    </source>
</evidence>
<keyword evidence="1 4" id="KW-0238">DNA-binding</keyword>
<dbReference type="GO" id="GO:0003677">
    <property type="term" value="F:DNA binding"/>
    <property type="evidence" value="ECO:0007669"/>
    <property type="project" value="UniProtKB-KW"/>
</dbReference>
<dbReference type="PANTHER" id="PTHR19303:SF74">
    <property type="entry name" value="POGO TRANSPOSABLE ELEMENT WITH KRAB DOMAIN"/>
    <property type="match status" value="1"/>
</dbReference>
<comment type="caution">
    <text evidence="4">The sequence shown here is derived from an EMBL/GenBank/DDBJ whole genome shotgun (WGS) entry which is preliminary data.</text>
</comment>
<reference evidence="4" key="1">
    <citation type="submission" date="2022-11" db="EMBL/GenBank/DDBJ databases">
        <authorList>
            <person name="Petersen C."/>
        </authorList>
    </citation>
    <scope>NUCLEOTIDE SEQUENCE</scope>
    <source>
        <strain evidence="4">IBT 30761</strain>
    </source>
</reference>
<dbReference type="GO" id="GO:0005634">
    <property type="term" value="C:nucleus"/>
    <property type="evidence" value="ECO:0007669"/>
    <property type="project" value="TreeGrafter"/>
</dbReference>
<feature type="compositionally biased region" description="Low complexity" evidence="2">
    <location>
        <begin position="418"/>
        <end position="429"/>
    </location>
</feature>
<accession>A0A9W9FFK2</accession>
<keyword evidence="6" id="KW-1185">Reference proteome</keyword>
<dbReference type="EMBL" id="JAPQKI010000003">
    <property type="protein sequence ID" value="KAJ5109958.1"/>
    <property type="molecule type" value="Genomic_DNA"/>
</dbReference>
<dbReference type="PROSITE" id="PS51253">
    <property type="entry name" value="HTH_CENPB"/>
    <property type="match status" value="1"/>
</dbReference>
<evidence type="ECO:0000313" key="4">
    <source>
        <dbReference type="EMBL" id="KAJ5099303.1"/>
    </source>
</evidence>
<dbReference type="PANTHER" id="PTHR19303">
    <property type="entry name" value="TRANSPOSON"/>
    <property type="match status" value="1"/>
</dbReference>
<dbReference type="GeneID" id="81354076"/>
<dbReference type="RefSeq" id="XP_056478069.1">
    <property type="nucleotide sequence ID" value="XM_056615097.1"/>
</dbReference>
<dbReference type="SUPFAM" id="SSF46689">
    <property type="entry name" value="Homeodomain-like"/>
    <property type="match status" value="1"/>
</dbReference>
<gene>
    <name evidence="5" type="ORF">N7532_002603</name>
    <name evidence="4" type="ORF">N7532_006304</name>
</gene>
<evidence type="ECO:0000313" key="5">
    <source>
        <dbReference type="EMBL" id="KAJ5109958.1"/>
    </source>
</evidence>
<dbReference type="InterPro" id="IPR004875">
    <property type="entry name" value="DDE_SF_endonuclease_dom"/>
</dbReference>